<dbReference type="AlphaFoldDB" id="A0A117NG57"/>
<keyword evidence="1" id="KW-0496">Mitochondrion</keyword>
<reference evidence="1" key="1">
    <citation type="journal article" date="2015" name="Genome Biol. Evol.">
        <title>Organellar Genomes of White Spruce (Picea glauca): Assembly and Annotation.</title>
        <authorList>
            <person name="Jackman S.D."/>
            <person name="Warren R.L."/>
            <person name="Gibb E.A."/>
            <person name="Vandervalk B.P."/>
            <person name="Mohamadi H."/>
            <person name="Chu J."/>
            <person name="Raymond A."/>
            <person name="Pleasance S."/>
            <person name="Coope R."/>
            <person name="Wildung M.R."/>
            <person name="Ritland C.E."/>
            <person name="Bousquet J."/>
            <person name="Jones S.J."/>
            <person name="Bohlmann J."/>
            <person name="Birol I."/>
        </authorList>
    </citation>
    <scope>NUCLEOTIDE SEQUENCE [LARGE SCALE GENOMIC DNA]</scope>
    <source>
        <tissue evidence="1">Flushing bud</tissue>
    </source>
</reference>
<proteinExistence type="predicted"/>
<dbReference type="EMBL" id="LKAM01000012">
    <property type="protein sequence ID" value="KUM46283.1"/>
    <property type="molecule type" value="Genomic_DNA"/>
</dbReference>
<sequence>MDLPRTPAVESIYQLVLPICFVEQGGIFYFLLASPGGSMPSSLSCVMVNKQHLAIRRKRQYSCQLVHQCSIVPYLYDSLTISLTHLTRFFFRSEHRPGMNSNRNLKSSSPSPKLWSLIPVVI</sequence>
<accession>A0A117NG57</accession>
<geneLocation type="mitochondrion" evidence="1"/>
<comment type="caution">
    <text evidence="1">The sequence shown here is derived from an EMBL/GenBank/DDBJ whole genome shotgun (WGS) entry which is preliminary data.</text>
</comment>
<protein>
    <submittedName>
        <fullName evidence="1">Uncharacterized protein</fullName>
    </submittedName>
</protein>
<name>A0A117NG57_PICGL</name>
<evidence type="ECO:0000313" key="1">
    <source>
        <dbReference type="EMBL" id="KUM46283.1"/>
    </source>
</evidence>
<organism evidence="1">
    <name type="scientific">Picea glauca</name>
    <name type="common">White spruce</name>
    <name type="synonym">Pinus glauca</name>
    <dbReference type="NCBI Taxonomy" id="3330"/>
    <lineage>
        <taxon>Eukaryota</taxon>
        <taxon>Viridiplantae</taxon>
        <taxon>Streptophyta</taxon>
        <taxon>Embryophyta</taxon>
        <taxon>Tracheophyta</taxon>
        <taxon>Spermatophyta</taxon>
        <taxon>Pinopsida</taxon>
        <taxon>Pinidae</taxon>
        <taxon>Conifers I</taxon>
        <taxon>Pinales</taxon>
        <taxon>Pinaceae</taxon>
        <taxon>Picea</taxon>
    </lineage>
</organism>
<gene>
    <name evidence="1" type="ORF">ABT39_MTgene1789</name>
</gene>